<gene>
    <name evidence="2" type="ORF">B5782_1632</name>
</gene>
<sequence length="204" mass="24585">MQDLLNTRRKNFFFNFFSYRISYLYFFQLTFQSVDTILQFKHLTHQRPNLSQLNGHQSFARLRRQRPRRTSDFRSGHDIRIRFPARDITFDTLATDNRRTQSSRCENRTRSLAIQISAHAADLKITRIRNPVLRNRLNRRQRTKILDLRIAKLPFRHIDPIHPTKRNTFSTLADYLRKRTYQNGIYYHLTRDGMGVCDTRIALR</sequence>
<dbReference type="EMBL" id="NAQA01000006">
    <property type="protein sequence ID" value="OQM49883.1"/>
    <property type="molecule type" value="Genomic_DNA"/>
</dbReference>
<evidence type="ECO:0000313" key="3">
    <source>
        <dbReference type="Proteomes" id="UP000192666"/>
    </source>
</evidence>
<accession>A0A1V8PMZ9</accession>
<keyword evidence="1" id="KW-1133">Transmembrane helix</keyword>
<proteinExistence type="predicted"/>
<protein>
    <submittedName>
        <fullName evidence="2">Uncharacterized protein</fullName>
    </submittedName>
</protein>
<feature type="transmembrane region" description="Helical" evidence="1">
    <location>
        <begin position="12"/>
        <end position="31"/>
    </location>
</feature>
<comment type="caution">
    <text evidence="2">The sequence shown here is derived from an EMBL/GenBank/DDBJ whole genome shotgun (WGS) entry which is preliminary data.</text>
</comment>
<keyword evidence="1" id="KW-0812">Transmembrane</keyword>
<keyword evidence="1" id="KW-0472">Membrane</keyword>
<evidence type="ECO:0000313" key="2">
    <source>
        <dbReference type="EMBL" id="OQM49883.1"/>
    </source>
</evidence>
<organism evidence="2 3">
    <name type="scientific">Bifidobacterium catenulatum</name>
    <dbReference type="NCBI Taxonomy" id="1686"/>
    <lineage>
        <taxon>Bacteria</taxon>
        <taxon>Bacillati</taxon>
        <taxon>Actinomycetota</taxon>
        <taxon>Actinomycetes</taxon>
        <taxon>Bifidobacteriales</taxon>
        <taxon>Bifidobacteriaceae</taxon>
        <taxon>Bifidobacterium</taxon>
    </lineage>
</organism>
<dbReference type="Proteomes" id="UP000192666">
    <property type="component" value="Unassembled WGS sequence"/>
</dbReference>
<name>A0A1V8PMZ9_9BIFI</name>
<reference evidence="2 3" key="1">
    <citation type="submission" date="2017-03" db="EMBL/GenBank/DDBJ databases">
        <title>Maternal inheritance of bifidobacteria.</title>
        <authorList>
            <person name="Lugli G.A."/>
            <person name="Duranti S."/>
            <person name="Milani C."/>
            <person name="Mancabelli L."/>
        </authorList>
    </citation>
    <scope>NUCLEOTIDE SEQUENCE [LARGE SCALE GENOMIC DNA]</scope>
    <source>
        <strain evidence="2 3">1899B</strain>
    </source>
</reference>
<evidence type="ECO:0000256" key="1">
    <source>
        <dbReference type="SAM" id="Phobius"/>
    </source>
</evidence>
<dbReference type="AlphaFoldDB" id="A0A1V8PMZ9"/>